<keyword evidence="4" id="KW-0460">Magnesium</keyword>
<dbReference type="Pfam" id="PF08282">
    <property type="entry name" value="Hydrolase_3"/>
    <property type="match status" value="1"/>
</dbReference>
<dbReference type="SFLD" id="SFLDG01140">
    <property type="entry name" value="C2.B:_Phosphomannomutase_and_P"/>
    <property type="match status" value="1"/>
</dbReference>
<dbReference type="SFLD" id="SFLDS00003">
    <property type="entry name" value="Haloacid_Dehalogenase"/>
    <property type="match status" value="1"/>
</dbReference>
<comment type="caution">
    <text evidence="6">The sequence shown here is derived from an EMBL/GenBank/DDBJ whole genome shotgun (WGS) entry which is preliminary data.</text>
</comment>
<evidence type="ECO:0000313" key="6">
    <source>
        <dbReference type="EMBL" id="KAG5500461.1"/>
    </source>
</evidence>
<keyword evidence="7" id="KW-1185">Reference proteome</keyword>
<comment type="similarity">
    <text evidence="5">Belongs to the HAD-like hydrolase superfamily. Cof family.</text>
</comment>
<evidence type="ECO:0000256" key="2">
    <source>
        <dbReference type="ARBA" id="ARBA00022723"/>
    </source>
</evidence>
<dbReference type="PANTHER" id="PTHR47267">
    <property type="match status" value="1"/>
</dbReference>
<protein>
    <recommendedName>
        <fullName evidence="8">Haloacid dehalogenase-like hydrolase-like protein</fullName>
    </recommendedName>
</protein>
<dbReference type="Gene3D" id="3.40.50.1000">
    <property type="entry name" value="HAD superfamily/HAD-like"/>
    <property type="match status" value="1"/>
</dbReference>
<dbReference type="SUPFAM" id="SSF56784">
    <property type="entry name" value="HAD-like"/>
    <property type="match status" value="1"/>
</dbReference>
<dbReference type="GO" id="GO:0046872">
    <property type="term" value="F:metal ion binding"/>
    <property type="evidence" value="ECO:0007669"/>
    <property type="project" value="UniProtKB-KW"/>
</dbReference>
<dbReference type="GeneID" id="94289633"/>
<keyword evidence="3" id="KW-0378">Hydrolase</keyword>
<evidence type="ECO:0000256" key="1">
    <source>
        <dbReference type="ARBA" id="ARBA00001946"/>
    </source>
</evidence>
<dbReference type="PROSITE" id="PS01229">
    <property type="entry name" value="COF_2"/>
    <property type="match status" value="1"/>
</dbReference>
<gene>
    <name evidence="6" type="ORF">JKF63_03554</name>
</gene>
<reference evidence="6 7" key="1">
    <citation type="submission" date="2021-02" db="EMBL/GenBank/DDBJ databases">
        <title>Porcisia hertigi Genome sequencing and assembly.</title>
        <authorList>
            <person name="Almutairi H."/>
            <person name="Gatherer D."/>
        </authorList>
    </citation>
    <scope>NUCLEOTIDE SEQUENCE [LARGE SCALE GENOMIC DNA]</scope>
    <source>
        <strain evidence="6 7">C119</strain>
    </source>
</reference>
<evidence type="ECO:0008006" key="8">
    <source>
        <dbReference type="Google" id="ProtNLM"/>
    </source>
</evidence>
<evidence type="ECO:0000256" key="3">
    <source>
        <dbReference type="ARBA" id="ARBA00022801"/>
    </source>
</evidence>
<dbReference type="GO" id="GO:0016787">
    <property type="term" value="F:hydrolase activity"/>
    <property type="evidence" value="ECO:0007669"/>
    <property type="project" value="UniProtKB-KW"/>
</dbReference>
<evidence type="ECO:0000256" key="5">
    <source>
        <dbReference type="ARBA" id="ARBA00034778"/>
    </source>
</evidence>
<dbReference type="InterPro" id="IPR036412">
    <property type="entry name" value="HAD-like_sf"/>
</dbReference>
<sequence>MVPLKIKAVFVDMDGTLLDSHHLISMRTVNVLHALKEQGVALIVATGRPYPDVFANLTKANLNPSFIITSNGARVHDAQHNTIFACDMNAESVCQLFQLPLRQTDDGVIDMRAPTPQISYNINCRDRWFTNKYIPEYTAAFHPSFRPEQVNPMEQTADTLKGTHSVWLRGAHTDLASVKQYVERELSDHIGCAFALPYVLDCFPAGMNKRLAMDKVCKHLGIHHGETIAFGDGMNDVELLTAAGQGFVMANAAEMVKQAAAHLPVIHSNDEDGVALKLEELLAADAFGGCWQNSESVPSKSA</sequence>
<keyword evidence="2" id="KW-0479">Metal-binding</keyword>
<dbReference type="InterPro" id="IPR006379">
    <property type="entry name" value="HAD-SF_hydro_IIB"/>
</dbReference>
<dbReference type="AlphaFoldDB" id="A0A836HWR6"/>
<dbReference type="InterPro" id="IPR023214">
    <property type="entry name" value="HAD_sf"/>
</dbReference>
<evidence type="ECO:0000313" key="7">
    <source>
        <dbReference type="Proteomes" id="UP000674318"/>
    </source>
</evidence>
<dbReference type="EMBL" id="JAFJZO010000028">
    <property type="protein sequence ID" value="KAG5500461.1"/>
    <property type="molecule type" value="Genomic_DNA"/>
</dbReference>
<dbReference type="RefSeq" id="XP_067755795.1">
    <property type="nucleotide sequence ID" value="XM_067899556.1"/>
</dbReference>
<dbReference type="OrthoDB" id="27226at2759"/>
<dbReference type="Gene3D" id="3.30.1240.10">
    <property type="match status" value="1"/>
</dbReference>
<dbReference type="KEGG" id="phet:94289633"/>
<accession>A0A836HWR6</accession>
<proteinExistence type="inferred from homology"/>
<dbReference type="InterPro" id="IPR000150">
    <property type="entry name" value="Cof"/>
</dbReference>
<organism evidence="6 7">
    <name type="scientific">Porcisia hertigi</name>
    <dbReference type="NCBI Taxonomy" id="2761500"/>
    <lineage>
        <taxon>Eukaryota</taxon>
        <taxon>Discoba</taxon>
        <taxon>Euglenozoa</taxon>
        <taxon>Kinetoplastea</taxon>
        <taxon>Metakinetoplastina</taxon>
        <taxon>Trypanosomatida</taxon>
        <taxon>Trypanosomatidae</taxon>
        <taxon>Leishmaniinae</taxon>
        <taxon>Porcisia</taxon>
    </lineage>
</organism>
<dbReference type="NCBIfam" id="TIGR00099">
    <property type="entry name" value="Cof-subfamily"/>
    <property type="match status" value="1"/>
</dbReference>
<name>A0A836HWR6_9TRYP</name>
<dbReference type="NCBIfam" id="TIGR01484">
    <property type="entry name" value="HAD-SF-IIB"/>
    <property type="match status" value="1"/>
</dbReference>
<dbReference type="PANTHER" id="PTHR47267:SF5">
    <property type="entry name" value="DEHALOGENASE-LIKE HYDROLASE, PUTATIVE-RELATED"/>
    <property type="match status" value="1"/>
</dbReference>
<dbReference type="Proteomes" id="UP000674318">
    <property type="component" value="Chromosome 28"/>
</dbReference>
<comment type="cofactor">
    <cofactor evidence="1">
        <name>Mg(2+)</name>
        <dbReference type="ChEBI" id="CHEBI:18420"/>
    </cofactor>
</comment>
<evidence type="ECO:0000256" key="4">
    <source>
        <dbReference type="ARBA" id="ARBA00022842"/>
    </source>
</evidence>